<dbReference type="Proteomes" id="UP000317550">
    <property type="component" value="Chromosome"/>
</dbReference>
<organism evidence="2 3">
    <name type="scientific">Chitinimonas arctica</name>
    <dbReference type="NCBI Taxonomy" id="2594795"/>
    <lineage>
        <taxon>Bacteria</taxon>
        <taxon>Pseudomonadati</taxon>
        <taxon>Pseudomonadota</taxon>
        <taxon>Betaproteobacteria</taxon>
        <taxon>Neisseriales</taxon>
        <taxon>Chitinibacteraceae</taxon>
        <taxon>Chitinimonas</taxon>
    </lineage>
</organism>
<dbReference type="InterPro" id="IPR013424">
    <property type="entry name" value="Ice-binding_C"/>
</dbReference>
<keyword evidence="1" id="KW-0472">Membrane</keyword>
<accession>A0A516SG80</accession>
<evidence type="ECO:0000256" key="1">
    <source>
        <dbReference type="SAM" id="Phobius"/>
    </source>
</evidence>
<dbReference type="KEGG" id="cari:FNU76_12415"/>
<keyword evidence="1" id="KW-0812">Transmembrane</keyword>
<feature type="transmembrane region" description="Helical" evidence="1">
    <location>
        <begin position="213"/>
        <end position="230"/>
    </location>
</feature>
<keyword evidence="3" id="KW-1185">Reference proteome</keyword>
<proteinExistence type="predicted"/>
<evidence type="ECO:0000313" key="3">
    <source>
        <dbReference type="Proteomes" id="UP000317550"/>
    </source>
</evidence>
<gene>
    <name evidence="2" type="ORF">FNU76_12415</name>
</gene>
<dbReference type="EMBL" id="CP041730">
    <property type="protein sequence ID" value="QDQ27100.1"/>
    <property type="molecule type" value="Genomic_DNA"/>
</dbReference>
<keyword evidence="1" id="KW-1133">Transmembrane helix</keyword>
<name>A0A516SG80_9NEIS</name>
<dbReference type="NCBIfam" id="TIGR02595">
    <property type="entry name" value="PEP_CTERM"/>
    <property type="match status" value="1"/>
</dbReference>
<evidence type="ECO:0000313" key="2">
    <source>
        <dbReference type="EMBL" id="QDQ27100.1"/>
    </source>
</evidence>
<reference evidence="3" key="1">
    <citation type="submission" date="2019-07" db="EMBL/GenBank/DDBJ databases">
        <title>Chitinimonas sp. nov., isolated from Ny-Alesund, arctica soil.</title>
        <authorList>
            <person name="Xu Q."/>
            <person name="Peng F."/>
        </authorList>
    </citation>
    <scope>NUCLEOTIDE SEQUENCE [LARGE SCALE GENOMIC DNA]</scope>
    <source>
        <strain evidence="3">R3-44</strain>
    </source>
</reference>
<dbReference type="AlphaFoldDB" id="A0A516SG80"/>
<sequence length="239" mass="25109">MVLSSQRKAGYDSFASKPYTGKSIHRWGAYMKQIKQLVIGLVLAAAAVGVQASAKFSITGASNAKPSTFEQGAFGIAGLDLASLGMSLSDLKLGGTLSVKGGRDDVSYQFLGSEASYNNFFVRGANVFKNATSQVGSSFTNLNVTGALDFAFLSQGNAAQKAVNGGINAGRIGTILSGDKRSVLITFNDFAADKDFDDMAILASFVPAPVPEPVSYVMLMAGMLTMGFIARRRMGANIR</sequence>
<protein>
    <submittedName>
        <fullName evidence="2">PEP-CTERM sorting domain-containing protein</fullName>
    </submittedName>
</protein>